<dbReference type="GO" id="GO:0051747">
    <property type="term" value="F:cytosine C-5 DNA demethylase activity"/>
    <property type="evidence" value="ECO:0007669"/>
    <property type="project" value="TreeGrafter"/>
</dbReference>
<dbReference type="GO" id="GO:0006307">
    <property type="term" value="P:DNA alkylation repair"/>
    <property type="evidence" value="ECO:0007669"/>
    <property type="project" value="TreeGrafter"/>
</dbReference>
<dbReference type="PANTHER" id="PTHR31573:SF4">
    <property type="entry name" value="FE2OG DIOXYGENASE DOMAIN-CONTAINING PROTEIN"/>
    <property type="match status" value="1"/>
</dbReference>
<dbReference type="OrthoDB" id="2163491at2759"/>
<gene>
    <name evidence="3" type="ORF">FISHEDRAFT_33045</name>
</gene>
<feature type="binding site" evidence="1">
    <location>
        <position position="129"/>
    </location>
    <ligand>
        <name>2-oxoglutarate</name>
        <dbReference type="ChEBI" id="CHEBI:16810"/>
    </ligand>
</feature>
<dbReference type="InterPro" id="IPR027450">
    <property type="entry name" value="AlkB-like"/>
</dbReference>
<evidence type="ECO:0000256" key="1">
    <source>
        <dbReference type="PIRSR" id="PIRSR632852-1"/>
    </source>
</evidence>
<dbReference type="SUPFAM" id="SSF51197">
    <property type="entry name" value="Clavaminate synthase-like"/>
    <property type="match status" value="1"/>
</dbReference>
<feature type="domain" description="Alpha-ketoglutarate-dependent dioxygenase AlkB-like" evidence="2">
    <location>
        <begin position="59"/>
        <end position="199"/>
    </location>
</feature>
<dbReference type="Proteomes" id="UP000054144">
    <property type="component" value="Unassembled WGS sequence"/>
</dbReference>
<protein>
    <recommendedName>
        <fullName evidence="2">Alpha-ketoglutarate-dependent dioxygenase AlkB-like domain-containing protein</fullName>
    </recommendedName>
</protein>
<dbReference type="AlphaFoldDB" id="A0A0D7ARV3"/>
<evidence type="ECO:0000313" key="3">
    <source>
        <dbReference type="EMBL" id="KIY53548.1"/>
    </source>
</evidence>
<dbReference type="EMBL" id="KN881606">
    <property type="protein sequence ID" value="KIY53548.1"/>
    <property type="molecule type" value="Genomic_DNA"/>
</dbReference>
<dbReference type="GO" id="GO:0008198">
    <property type="term" value="F:ferrous iron binding"/>
    <property type="evidence" value="ECO:0007669"/>
    <property type="project" value="TreeGrafter"/>
</dbReference>
<dbReference type="InterPro" id="IPR037151">
    <property type="entry name" value="AlkB-like_sf"/>
</dbReference>
<dbReference type="Pfam" id="PF13532">
    <property type="entry name" value="2OG-FeII_Oxy_2"/>
    <property type="match status" value="1"/>
</dbReference>
<dbReference type="InterPro" id="IPR032852">
    <property type="entry name" value="ALKBH2"/>
</dbReference>
<reference evidence="3 4" key="1">
    <citation type="journal article" date="2015" name="Fungal Genet. Biol.">
        <title>Evolution of novel wood decay mechanisms in Agaricales revealed by the genome sequences of Fistulina hepatica and Cylindrobasidium torrendii.</title>
        <authorList>
            <person name="Floudas D."/>
            <person name="Held B.W."/>
            <person name="Riley R."/>
            <person name="Nagy L.G."/>
            <person name="Koehler G."/>
            <person name="Ransdell A.S."/>
            <person name="Younus H."/>
            <person name="Chow J."/>
            <person name="Chiniquy J."/>
            <person name="Lipzen A."/>
            <person name="Tritt A."/>
            <person name="Sun H."/>
            <person name="Haridas S."/>
            <person name="LaButti K."/>
            <person name="Ohm R.A."/>
            <person name="Kues U."/>
            <person name="Blanchette R.A."/>
            <person name="Grigoriev I.V."/>
            <person name="Minto R.E."/>
            <person name="Hibbett D.S."/>
        </authorList>
    </citation>
    <scope>NUCLEOTIDE SEQUENCE [LARGE SCALE GENOMIC DNA]</scope>
    <source>
        <strain evidence="3 4">ATCC 64428</strain>
    </source>
</reference>
<evidence type="ECO:0000259" key="2">
    <source>
        <dbReference type="Pfam" id="PF13532"/>
    </source>
</evidence>
<feature type="binding site" evidence="1">
    <location>
        <position position="120"/>
    </location>
    <ligand>
        <name>2-oxoglutarate</name>
        <dbReference type="ChEBI" id="CHEBI:16810"/>
    </ligand>
</feature>
<dbReference type="GO" id="GO:0035516">
    <property type="term" value="F:broad specificity oxidative DNA demethylase activity"/>
    <property type="evidence" value="ECO:0007669"/>
    <property type="project" value="TreeGrafter"/>
</dbReference>
<dbReference type="Gene3D" id="2.60.120.590">
    <property type="entry name" value="Alpha-ketoglutarate-dependent dioxygenase AlkB-like"/>
    <property type="match status" value="1"/>
</dbReference>
<keyword evidence="4" id="KW-1185">Reference proteome</keyword>
<name>A0A0D7ARV3_9AGAR</name>
<dbReference type="PANTHER" id="PTHR31573">
    <property type="entry name" value="ALPHA-KETOGLUTARATE-DEPENDENT DIOXYGENASE ALKB HOMOLOG 2"/>
    <property type="match status" value="1"/>
</dbReference>
<evidence type="ECO:0000313" key="4">
    <source>
        <dbReference type="Proteomes" id="UP000054144"/>
    </source>
</evidence>
<proteinExistence type="predicted"/>
<organism evidence="3 4">
    <name type="scientific">Fistulina hepatica ATCC 64428</name>
    <dbReference type="NCBI Taxonomy" id="1128425"/>
    <lineage>
        <taxon>Eukaryota</taxon>
        <taxon>Fungi</taxon>
        <taxon>Dikarya</taxon>
        <taxon>Basidiomycota</taxon>
        <taxon>Agaricomycotina</taxon>
        <taxon>Agaricomycetes</taxon>
        <taxon>Agaricomycetidae</taxon>
        <taxon>Agaricales</taxon>
        <taxon>Fistulinaceae</taxon>
        <taxon>Fistulina</taxon>
    </lineage>
</organism>
<feature type="binding site" evidence="1">
    <location>
        <position position="194"/>
    </location>
    <ligand>
        <name>2-oxoglutarate</name>
        <dbReference type="ChEBI" id="CHEBI:16810"/>
    </ligand>
</feature>
<sequence length="230" mass="25719">MHEYLIHVLPSGTIFQIKCSPFARLRADEIFREYQEQAYNGSLIFRRWPLGMHMLRGSMLTNYFSQNTGVPYRYVGGTEGTVPFDRAASAVSKARNMIISQIKLATGSDISFNEVLSAAYMENQGMSYHSDAETGLGPDVAGLSLGAPAVMRFRPTKRYVAEFGGTRTCHASFYLGHGDILWMRGSKVQEYYQHEVKPSNFRIAATARFISPENYSSSKARPSTSNPCNI</sequence>
<accession>A0A0D7ARV3</accession>